<evidence type="ECO:0000313" key="3">
    <source>
        <dbReference type="Proteomes" id="UP000036958"/>
    </source>
</evidence>
<feature type="transmembrane region" description="Helical" evidence="1">
    <location>
        <begin position="47"/>
        <end position="64"/>
    </location>
</feature>
<feature type="transmembrane region" description="Helical" evidence="1">
    <location>
        <begin position="76"/>
        <end position="95"/>
    </location>
</feature>
<keyword evidence="1" id="KW-0812">Transmembrane</keyword>
<sequence>MLKHNQKQEIRIQIALIVIFLILLIPLTNNETLIHLIFPNLNTQSTLMTIAFFVLLVSAVYAFLGLQKNLKQRHSSWRYLVFLMILIWFTSNIRVEIGEKLMTLRPGIRAIEFQIERSKLSYQKDTLGVVNVEGFLTFRNFSDDTIKFRGILYADNFVFFGEDRLPDLTIPNDNPDQYIIVPPKASSVYPLKIKSALEQNSGIYPNYHGTIDRIKNLMISNRQEQRTFKDQ</sequence>
<keyword evidence="3" id="KW-1185">Reference proteome</keyword>
<gene>
    <name evidence="2" type="ORF">NC99_24630</name>
</gene>
<accession>A0A0L8V8G1</accession>
<dbReference type="EMBL" id="LGIA01000154">
    <property type="protein sequence ID" value="KOH44724.1"/>
    <property type="molecule type" value="Genomic_DNA"/>
</dbReference>
<evidence type="ECO:0000256" key="1">
    <source>
        <dbReference type="SAM" id="Phobius"/>
    </source>
</evidence>
<reference evidence="3" key="1">
    <citation type="submission" date="2015-07" db="EMBL/GenBank/DDBJ databases">
        <title>Genome sequencing of Sunxiuqinia dokdonensis strain SK.</title>
        <authorList>
            <person name="Ahn S."/>
            <person name="Kim B.-C."/>
        </authorList>
    </citation>
    <scope>NUCLEOTIDE SEQUENCE [LARGE SCALE GENOMIC DNA]</scope>
    <source>
        <strain evidence="3">SK</strain>
    </source>
</reference>
<keyword evidence="1" id="KW-1133">Transmembrane helix</keyword>
<feature type="transmembrane region" description="Helical" evidence="1">
    <location>
        <begin position="12"/>
        <end position="27"/>
    </location>
</feature>
<comment type="caution">
    <text evidence="2">The sequence shown here is derived from an EMBL/GenBank/DDBJ whole genome shotgun (WGS) entry which is preliminary data.</text>
</comment>
<proteinExistence type="predicted"/>
<dbReference type="RefSeq" id="WP_053183729.1">
    <property type="nucleotide sequence ID" value="NZ_LGIA01000154.1"/>
</dbReference>
<dbReference type="Proteomes" id="UP000036958">
    <property type="component" value="Unassembled WGS sequence"/>
</dbReference>
<name>A0A0L8V8G1_9BACT</name>
<protein>
    <submittedName>
        <fullName evidence="2">Uncharacterized protein</fullName>
    </submittedName>
</protein>
<dbReference type="AlphaFoldDB" id="A0A0L8V8G1"/>
<keyword evidence="1" id="KW-0472">Membrane</keyword>
<evidence type="ECO:0000313" key="2">
    <source>
        <dbReference type="EMBL" id="KOH44724.1"/>
    </source>
</evidence>
<organism evidence="2 3">
    <name type="scientific">Sunxiuqinia dokdonensis</name>
    <dbReference type="NCBI Taxonomy" id="1409788"/>
    <lineage>
        <taxon>Bacteria</taxon>
        <taxon>Pseudomonadati</taxon>
        <taxon>Bacteroidota</taxon>
        <taxon>Bacteroidia</taxon>
        <taxon>Marinilabiliales</taxon>
        <taxon>Prolixibacteraceae</taxon>
        <taxon>Sunxiuqinia</taxon>
    </lineage>
</organism>